<dbReference type="InterPro" id="IPR056576">
    <property type="entry name" value="MGAT4_A/B/C_C"/>
</dbReference>
<keyword evidence="1" id="KW-0175">Coiled coil</keyword>
<sequence length="426" mass="48179">MDRMDSRKHNVAGISQSNEVSCSFSSFSAVGLMPPRMAKLYTTVENVFNAIPVIRESSSITLMALLSSPYRMSHGMLKNVQSSVMNNLTKCLVTNPLRMMNNFNGTRPATEHIFSLTRCIFELLDSLRFSFTSTGGSRQEACTLTHVNQLANQLQQLAENVANLQETNDAFRSKSQQENVLVELVDMKGYLELLYQQLKNEEQKKLQMEEENYILRQSIGKYLTNEGSTSWDVPVKRESDGASDRLSNSYGMSSSARINMTLTCPESAGKNPPASIETSMDEFGLKISYLYDEGSIAWARPPKNGDTILFTFHQPVLLKKFKIGTGHFEYTTNKLSDATVEILLTSSEMETKNFVVTRDDYLVVGQFDQSGLAEGIIDWHSLGTVQRLRVKLHRDHQEWIIFSELLFEAVLLNDERTSSEDDFESW</sequence>
<protein>
    <recommendedName>
        <fullName evidence="2">MGAT4 A/B/C C-terminal domain-containing protein</fullName>
    </recommendedName>
</protein>
<comment type="caution">
    <text evidence="3">The sequence shown here is derived from an EMBL/GenBank/DDBJ whole genome shotgun (WGS) entry which is preliminary data.</text>
</comment>
<gene>
    <name evidence="3" type="ORF">OUZ56_031038</name>
</gene>
<name>A0ABQ9ZT24_9CRUS</name>
<dbReference type="PANTHER" id="PTHR12062:SF9">
    <property type="entry name" value="ALPHA-1,3-MANNOSYL-GLYCOPROTEIN 4-BETA-N-ACETYLGLUCOSAMINYLTRANSFERASE A, ISOFORM A"/>
    <property type="match status" value="1"/>
</dbReference>
<evidence type="ECO:0000313" key="3">
    <source>
        <dbReference type="EMBL" id="KAK4016077.1"/>
    </source>
</evidence>
<organism evidence="3 4">
    <name type="scientific">Daphnia magna</name>
    <dbReference type="NCBI Taxonomy" id="35525"/>
    <lineage>
        <taxon>Eukaryota</taxon>
        <taxon>Metazoa</taxon>
        <taxon>Ecdysozoa</taxon>
        <taxon>Arthropoda</taxon>
        <taxon>Crustacea</taxon>
        <taxon>Branchiopoda</taxon>
        <taxon>Diplostraca</taxon>
        <taxon>Cladocera</taxon>
        <taxon>Anomopoda</taxon>
        <taxon>Daphniidae</taxon>
        <taxon>Daphnia</taxon>
    </lineage>
</organism>
<dbReference type="InterPro" id="IPR006759">
    <property type="entry name" value="Glyco_transf_54"/>
</dbReference>
<feature type="domain" description="MGAT4 A/B/C C-terminal" evidence="2">
    <location>
        <begin position="274"/>
        <end position="404"/>
    </location>
</feature>
<evidence type="ECO:0000313" key="4">
    <source>
        <dbReference type="Proteomes" id="UP001234178"/>
    </source>
</evidence>
<evidence type="ECO:0000259" key="2">
    <source>
        <dbReference type="Pfam" id="PF23524"/>
    </source>
</evidence>
<proteinExistence type="predicted"/>
<dbReference type="PANTHER" id="PTHR12062">
    <property type="entry name" value="N-ACETYLGLUCOSAMINYLTRANSFERASE VI"/>
    <property type="match status" value="1"/>
</dbReference>
<feature type="coiled-coil region" evidence="1">
    <location>
        <begin position="147"/>
        <end position="211"/>
    </location>
</feature>
<dbReference type="Proteomes" id="UP001234178">
    <property type="component" value="Unassembled WGS sequence"/>
</dbReference>
<dbReference type="EMBL" id="JAOYFB010000005">
    <property type="protein sequence ID" value="KAK4016077.1"/>
    <property type="molecule type" value="Genomic_DNA"/>
</dbReference>
<dbReference type="Pfam" id="PF23524">
    <property type="entry name" value="MGAT4A_C"/>
    <property type="match status" value="1"/>
</dbReference>
<evidence type="ECO:0000256" key="1">
    <source>
        <dbReference type="SAM" id="Coils"/>
    </source>
</evidence>
<reference evidence="3 4" key="1">
    <citation type="journal article" date="2023" name="Nucleic Acids Res.">
        <title>The hologenome of Daphnia magna reveals possible DNA methylation and microbiome-mediated evolution of the host genome.</title>
        <authorList>
            <person name="Chaturvedi A."/>
            <person name="Li X."/>
            <person name="Dhandapani V."/>
            <person name="Marshall H."/>
            <person name="Kissane S."/>
            <person name="Cuenca-Cambronero M."/>
            <person name="Asole G."/>
            <person name="Calvet F."/>
            <person name="Ruiz-Romero M."/>
            <person name="Marangio P."/>
            <person name="Guigo R."/>
            <person name="Rago D."/>
            <person name="Mirbahai L."/>
            <person name="Eastwood N."/>
            <person name="Colbourne J.K."/>
            <person name="Zhou J."/>
            <person name="Mallon E."/>
            <person name="Orsini L."/>
        </authorList>
    </citation>
    <scope>NUCLEOTIDE SEQUENCE [LARGE SCALE GENOMIC DNA]</scope>
    <source>
        <strain evidence="3">LRV0_1</strain>
    </source>
</reference>
<accession>A0ABQ9ZT24</accession>
<keyword evidence="4" id="KW-1185">Reference proteome</keyword>